<dbReference type="Gene3D" id="2.10.50.10">
    <property type="entry name" value="Tumor Necrosis Factor Receptor, subunit A, domain 2"/>
    <property type="match status" value="5"/>
</dbReference>
<keyword evidence="2" id="KW-0812">Transmembrane</keyword>
<dbReference type="PROSITE" id="PS50020">
    <property type="entry name" value="WW_DOMAIN_2"/>
    <property type="match status" value="1"/>
</dbReference>
<dbReference type="Pfam" id="PF12104">
    <property type="entry name" value="Tcell_CD4_C"/>
    <property type="match status" value="1"/>
</dbReference>
<feature type="compositionally biased region" description="Pro residues" evidence="1">
    <location>
        <begin position="1676"/>
        <end position="1697"/>
    </location>
</feature>
<keyword evidence="6" id="KW-1185">Reference proteome</keyword>
<comment type="caution">
    <text evidence="5">The sequence shown here is derived from an EMBL/GenBank/DDBJ whole genome shotgun (WGS) entry which is preliminary data.</text>
</comment>
<dbReference type="SUPFAM" id="SSF57586">
    <property type="entry name" value="TNF receptor-like"/>
    <property type="match status" value="1"/>
</dbReference>
<proteinExistence type="predicted"/>
<protein>
    <recommendedName>
        <fullName evidence="4">WW domain-containing protein</fullName>
    </recommendedName>
</protein>
<dbReference type="SUPFAM" id="SSF51045">
    <property type="entry name" value="WW domain"/>
    <property type="match status" value="1"/>
</dbReference>
<dbReference type="SUPFAM" id="SSF49503">
    <property type="entry name" value="Cupredoxins"/>
    <property type="match status" value="1"/>
</dbReference>
<dbReference type="Proteomes" id="UP001165065">
    <property type="component" value="Unassembled WGS sequence"/>
</dbReference>
<feature type="region of interest" description="Disordered" evidence="1">
    <location>
        <begin position="1671"/>
        <end position="1697"/>
    </location>
</feature>
<dbReference type="CDD" id="cd00201">
    <property type="entry name" value="WW"/>
    <property type="match status" value="1"/>
</dbReference>
<sequence length="2003" mass="210355">MMISASLLYILLGLVFLCGSTVASEATSTSFRPKLTDGCDGEGVTWGGMTGLPPPAGCGPRLLDEGKNLFFSAYIEQSYNARAIQIFNPTSAAVDVSNYKIFIGSEVSTATSYVENSMKTFSLCLKTDCSDDKMLPSGSSMIVSLKRTATRKSRVSELLDNDDVYGMESDLSSLTGNDWVVLAEATLANPNKIIDVIGDIGGVEESTEYSGSGSDGRQVSTNDMAIKRVVGAVPVAGRLAWDPAEWIQIEDASAIGLTMSTSPGSDVFPYFEYHISDLFECSTDADCPSCGDTLPWGSAAVNPYRCTDFPRGTVYVACQEKKCVPQDSCLAPREFEDDEHQCLPENEQTCIPRPKGGHECSTGHTYVPQCMYENCDFSVTTTFISDFYPSSDEFCNKIEPLQACIQTHCAGETILIDDEGNTMNILDILPAKIDEYKVLYCDGFVQTACYSDVEDQFNCLDTTLAGSSLFTLPSVKPGVDRSLCMDLGAYGECISEHKSAIYEGETPICTSENKETQRTLTKTLTNCYCYGICDRENTCKDNEYRSSPSDVCKECPAGTFLYNPWGLNKDSSCMPCSAGTYQDRAGQTQCNACQVGKFQNNTGSATCTDCPSGRTSPAGATSCSTDSGDGSGGGSGDGSGGGSGDGSGGGSGGGIGGPPRCVLDSGCNLAIITDSTVVSDMTAACTDVSTLLTCIQDSNKCDATTMQDVVEPMIGSQKDCFCDGNCGGSDGDTTLPPGSDMTCMSSCDMSFITETMSGILQPCSKAEEFKNCLETSSCPDEIKASFSSTTALYDSACASDSGGGSGGGDSSVNHDIAWDFSAKNNPLTVHPGDTVTFDWSTNTGEPMNVKIYPSEAQWTSCNSVNPKPSITLRDSIAKDTYVWTVPDWDGTEVYYIACSGGSGSHCSAGMKTTVTVIRPPVVSCALGEYVDDGGSCTVCPAGNKCDGTEAVLCPAGTAQPNAGSSQCDACGLGKFQGVMGAAECQDCSAGTIPSSDSTRCDNCMENTYSATSGSSSCTPCEVGETSMAGASSCSVTTCALGEYINDGGSCTVCPAGNKCDGTVAVVCPAGTAQPLTGKSSCDLCPAGTFSSLVGSVECDVCAEGTVQPSEGQSQCTTCAAGTRSSPDLTVCENCQDGWISALGSSFCEMCGPGFKSNLSKNACEECPMGTFSSSTSGNDVCTKCMENTYSPTPGSTSCTPCEDGWVSLPGSLACHQIDGSGGDSDGPPGDDKEGDGPTPTPPDDDTGPPQCVIDSGCDLAIIENEEEPDASPSSCSDIINLISCIDRDANCDATTMEDVNHILGEKKKHNCGGGDSDGPPDDGTGPPACIETCDMSFMMEIGTGSEGDGDGDGDGKGDGDGFDGMFTPEICSKITNFESCVQTSSCSDDVKASFVSVIGNFTYACSMSSCLTTCDIGSMADFGGDDTGPGSDDTGPGGDDTGPGGHGAGPSDGEGGSMTPDKLEDLGTLCTKMSELETCLDTTPSCTEEVRSKMEIDFSAMEGQCGDIMCMGACDLASISSMMSRDFDQVGAMCTKMSNLTSCLDTTPSCTEDFKSRMEIDFSALEEGCVDFECMEACDLYGFFSMMGEDAGRRWLKGDGPSAPNAGDGPSEGDGSMTPDQQFDAICTKLLDLSSCLQTAPTCSEEFEAQMLQNMTDFMSACEAIAPAPATLAPTATPPEGPPPATSSPTPAPTPSPPVKIIKVKAEVALSLSKDVWEDTGEKAFKKSVAKSLKVNPKKVVILSVEEVTVRKRMLRILTEGASRLKVDFEIDVTEVVKQKEKEEGEKVDETPPLSEEDITASVVAEVTQVIEAPALVEDIKEDTGVENLTLEVTEMPIEEIIDADILAKQQADVHDQPGSSEWKHYVSCSSDDMEMCMPTYIGGTLLILSLLCCCISCCVKCFSRPERRARAAKRHTTLATKRSKNKDFEMPSAFGGIRDSEFDGVNPMARNVQNPTVTAVDDTFPKKYNAPQLAPGWSEEVTGDGNVYYVNEATGETSWTPP</sequence>
<reference evidence="6" key="1">
    <citation type="journal article" date="2023" name="Commun. Biol.">
        <title>Genome analysis of Parmales, the sister group of diatoms, reveals the evolutionary specialization of diatoms from phago-mixotrophs to photoautotrophs.</title>
        <authorList>
            <person name="Ban H."/>
            <person name="Sato S."/>
            <person name="Yoshikawa S."/>
            <person name="Yamada K."/>
            <person name="Nakamura Y."/>
            <person name="Ichinomiya M."/>
            <person name="Sato N."/>
            <person name="Blanc-Mathieu R."/>
            <person name="Endo H."/>
            <person name="Kuwata A."/>
            <person name="Ogata H."/>
        </authorList>
    </citation>
    <scope>NUCLEOTIDE SEQUENCE [LARGE SCALE GENOMIC DNA]</scope>
</reference>
<dbReference type="Pfam" id="PF07699">
    <property type="entry name" value="Ephrin_rec_like"/>
    <property type="match status" value="2"/>
</dbReference>
<name>A0A9W7G0W6_9STRA</name>
<feature type="chain" id="PRO_5040772935" description="WW domain-containing protein" evidence="3">
    <location>
        <begin position="24"/>
        <end position="2003"/>
    </location>
</feature>
<feature type="region of interest" description="Disordered" evidence="1">
    <location>
        <begin position="1305"/>
        <end position="1362"/>
    </location>
</feature>
<dbReference type="InterPro" id="IPR008972">
    <property type="entry name" value="Cupredoxin"/>
</dbReference>
<evidence type="ECO:0000259" key="4">
    <source>
        <dbReference type="PROSITE" id="PS50020"/>
    </source>
</evidence>
<dbReference type="PANTHER" id="PTHR46967">
    <property type="entry name" value="INSULIN-LIKE GROWTH FACTOR BINDING PROTEIN,N-TERMINAL"/>
    <property type="match status" value="1"/>
</dbReference>
<dbReference type="InterPro" id="IPR009030">
    <property type="entry name" value="Growth_fac_rcpt_cys_sf"/>
</dbReference>
<feature type="transmembrane region" description="Helical" evidence="2">
    <location>
        <begin position="1881"/>
        <end position="1904"/>
    </location>
</feature>
<evidence type="ECO:0000313" key="6">
    <source>
        <dbReference type="Proteomes" id="UP001165065"/>
    </source>
</evidence>
<feature type="compositionally biased region" description="Gly residues" evidence="1">
    <location>
        <begin position="629"/>
        <end position="655"/>
    </location>
</feature>
<accession>A0A9W7G0W6</accession>
<dbReference type="SUPFAM" id="SSF57184">
    <property type="entry name" value="Growth factor receptor domain"/>
    <property type="match status" value="2"/>
</dbReference>
<keyword evidence="3" id="KW-0732">Signal</keyword>
<feature type="region of interest" description="Disordered" evidence="1">
    <location>
        <begin position="1216"/>
        <end position="1250"/>
    </location>
</feature>
<dbReference type="InterPro" id="IPR021963">
    <property type="entry name" value="Tcell_CD4_Cterm"/>
</dbReference>
<feature type="domain" description="WW" evidence="4">
    <location>
        <begin position="1972"/>
        <end position="2003"/>
    </location>
</feature>
<evidence type="ECO:0000256" key="2">
    <source>
        <dbReference type="SAM" id="Phobius"/>
    </source>
</evidence>
<organism evidence="5 6">
    <name type="scientific">Triparma columacea</name>
    <dbReference type="NCBI Taxonomy" id="722753"/>
    <lineage>
        <taxon>Eukaryota</taxon>
        <taxon>Sar</taxon>
        <taxon>Stramenopiles</taxon>
        <taxon>Ochrophyta</taxon>
        <taxon>Bolidophyceae</taxon>
        <taxon>Parmales</taxon>
        <taxon>Triparmaceae</taxon>
        <taxon>Triparma</taxon>
    </lineage>
</organism>
<evidence type="ECO:0000256" key="1">
    <source>
        <dbReference type="SAM" id="MobiDB-lite"/>
    </source>
</evidence>
<dbReference type="SMART" id="SM01411">
    <property type="entry name" value="Ephrin_rec_like"/>
    <property type="match status" value="7"/>
</dbReference>
<dbReference type="SMART" id="SM00456">
    <property type="entry name" value="WW"/>
    <property type="match status" value="1"/>
</dbReference>
<dbReference type="Pfam" id="PF00397">
    <property type="entry name" value="WW"/>
    <property type="match status" value="1"/>
</dbReference>
<feature type="region of interest" description="Disordered" evidence="1">
    <location>
        <begin position="621"/>
        <end position="655"/>
    </location>
</feature>
<dbReference type="CDD" id="cd00920">
    <property type="entry name" value="Cupredoxin"/>
    <property type="match status" value="1"/>
</dbReference>
<feature type="compositionally biased region" description="Gly residues" evidence="1">
    <location>
        <begin position="1435"/>
        <end position="1456"/>
    </location>
</feature>
<evidence type="ECO:0000256" key="3">
    <source>
        <dbReference type="SAM" id="SignalP"/>
    </source>
</evidence>
<dbReference type="PROSITE" id="PS01159">
    <property type="entry name" value="WW_DOMAIN_1"/>
    <property type="match status" value="1"/>
</dbReference>
<dbReference type="EMBL" id="BRYA01000655">
    <property type="protein sequence ID" value="GMI28034.1"/>
    <property type="molecule type" value="Genomic_DNA"/>
</dbReference>
<dbReference type="Gene3D" id="2.60.40.420">
    <property type="entry name" value="Cupredoxins - blue copper proteins"/>
    <property type="match status" value="1"/>
</dbReference>
<dbReference type="OrthoDB" id="439917at2759"/>
<gene>
    <name evidence="5" type="ORF">TrCOL_g8152</name>
</gene>
<feature type="signal peptide" evidence="3">
    <location>
        <begin position="1"/>
        <end position="23"/>
    </location>
</feature>
<dbReference type="InterPro" id="IPR036020">
    <property type="entry name" value="WW_dom_sf"/>
</dbReference>
<evidence type="ECO:0000313" key="5">
    <source>
        <dbReference type="EMBL" id="GMI28034.1"/>
    </source>
</evidence>
<dbReference type="Gene3D" id="2.20.70.10">
    <property type="match status" value="1"/>
</dbReference>
<dbReference type="InterPro" id="IPR001202">
    <property type="entry name" value="WW_dom"/>
</dbReference>
<dbReference type="PANTHER" id="PTHR46967:SF1">
    <property type="entry name" value="KERATIN-ASSOCIATED PROTEIN 16-1-LIKE"/>
    <property type="match status" value="1"/>
</dbReference>
<keyword evidence="2" id="KW-1133">Transmembrane helix</keyword>
<dbReference type="InterPro" id="IPR011641">
    <property type="entry name" value="Tyr-kin_ephrin_A/B_rcpt-like"/>
</dbReference>
<feature type="region of interest" description="Disordered" evidence="1">
    <location>
        <begin position="1424"/>
        <end position="1460"/>
    </location>
</feature>
<feature type="region of interest" description="Disordered" evidence="1">
    <location>
        <begin position="1595"/>
        <end position="1620"/>
    </location>
</feature>
<keyword evidence="2" id="KW-0472">Membrane</keyword>